<keyword evidence="3" id="KW-1185">Reference proteome</keyword>
<evidence type="ECO:0000256" key="1">
    <source>
        <dbReference type="SAM" id="SignalP"/>
    </source>
</evidence>
<dbReference type="EMBL" id="CP011853">
    <property type="protein sequence ID" value="ALG85324.1"/>
    <property type="molecule type" value="Genomic_DNA"/>
</dbReference>
<keyword evidence="1" id="KW-0732">Signal</keyword>
<dbReference type="STRING" id="1136941.ACH46_13625"/>
<dbReference type="Proteomes" id="UP000063789">
    <property type="component" value="Chromosome"/>
</dbReference>
<dbReference type="OrthoDB" id="4381673at2"/>
<feature type="chain" id="PRO_5006037959" description="Lipoprotein" evidence="1">
    <location>
        <begin position="30"/>
        <end position="245"/>
    </location>
</feature>
<dbReference type="RefSeq" id="WP_062393404.1">
    <property type="nucleotide sequence ID" value="NZ_CP011853.1"/>
</dbReference>
<organism evidence="2 3">
    <name type="scientific">Gordonia phthalatica</name>
    <dbReference type="NCBI Taxonomy" id="1136941"/>
    <lineage>
        <taxon>Bacteria</taxon>
        <taxon>Bacillati</taxon>
        <taxon>Actinomycetota</taxon>
        <taxon>Actinomycetes</taxon>
        <taxon>Mycobacteriales</taxon>
        <taxon>Gordoniaceae</taxon>
        <taxon>Gordonia</taxon>
    </lineage>
</organism>
<gene>
    <name evidence="2" type="ORF">ACH46_13625</name>
</gene>
<dbReference type="KEGG" id="goq:ACH46_13625"/>
<dbReference type="PATRIC" id="fig|1136941.3.peg.2781"/>
<accession>A0A0N9NCC4</accession>
<reference evidence="3" key="1">
    <citation type="submission" date="2015-06" db="EMBL/GenBank/DDBJ databases">
        <title>Complete genome sequence and metabolic analysis of phthalate degradation pathway in Gordonia sp. QH-11.</title>
        <authorList>
            <person name="Jin D."/>
            <person name="Kong X."/>
            <person name="Bai Z."/>
        </authorList>
    </citation>
    <scope>NUCLEOTIDE SEQUENCE [LARGE SCALE GENOMIC DNA]</scope>
    <source>
        <strain evidence="3">QH-11</strain>
    </source>
</reference>
<dbReference type="AlphaFoldDB" id="A0A0N9NCC4"/>
<proteinExistence type="predicted"/>
<evidence type="ECO:0000313" key="2">
    <source>
        <dbReference type="EMBL" id="ALG85324.1"/>
    </source>
</evidence>
<feature type="signal peptide" evidence="1">
    <location>
        <begin position="1"/>
        <end position="29"/>
    </location>
</feature>
<name>A0A0N9NCC4_9ACTN</name>
<evidence type="ECO:0008006" key="4">
    <source>
        <dbReference type="Google" id="ProtNLM"/>
    </source>
</evidence>
<reference evidence="2 3" key="2">
    <citation type="journal article" date="2017" name="Int. J. Syst. Evol. Microbiol.">
        <title>Gordonia phthalatica sp. nov., a di-n-butyl phthalate-degrading bacterium isolated from activated sludge.</title>
        <authorList>
            <person name="Jin D."/>
            <person name="Kong X."/>
            <person name="Jia M."/>
            <person name="Yu X."/>
            <person name="Wang X."/>
            <person name="Zhuang X."/>
            <person name="Deng Y."/>
            <person name="Bai Z."/>
        </authorList>
    </citation>
    <scope>NUCLEOTIDE SEQUENCE [LARGE SCALE GENOMIC DNA]</scope>
    <source>
        <strain evidence="2 3">QH-11</strain>
    </source>
</reference>
<evidence type="ECO:0000313" key="3">
    <source>
        <dbReference type="Proteomes" id="UP000063789"/>
    </source>
</evidence>
<sequence>MTGKIRLALASVVASAALLGGAVAPAAQAAPAAPTGQALAAKTALDNIKPTDAAGVIDGIAAANALLEKLKITPFTPTLGACTDFTLAPALGGAMPGPNTPLVGDVTIGGIDLNAVKKGEVLYGFVPVGTFDDTGSKSGMQVAWFNVNTFQGNIGEPMDGLADTLVKALTKRIEEAKIPLLSGPLAKAAAEKALKPVLDALPSNGVRGGLVETGSGTVLSAIYGTIKKGDATCFFFPSLGIATTK</sequence>
<protein>
    <recommendedName>
        <fullName evidence="4">Lipoprotein</fullName>
    </recommendedName>
</protein>